<organism evidence="2 3">
    <name type="scientific">Vibrio breoganii</name>
    <dbReference type="NCBI Taxonomy" id="553239"/>
    <lineage>
        <taxon>Bacteria</taxon>
        <taxon>Pseudomonadati</taxon>
        <taxon>Pseudomonadota</taxon>
        <taxon>Gammaproteobacteria</taxon>
        <taxon>Vibrionales</taxon>
        <taxon>Vibrionaceae</taxon>
        <taxon>Vibrio</taxon>
    </lineage>
</organism>
<gene>
    <name evidence="2" type="ORF">HJ568_14635</name>
</gene>
<dbReference type="Gene3D" id="3.30.870.10">
    <property type="entry name" value="Endonuclease Chain A"/>
    <property type="match status" value="1"/>
</dbReference>
<accession>A0ABX1U9P7</accession>
<dbReference type="EMBL" id="JABCJR010000030">
    <property type="protein sequence ID" value="NMR71188.1"/>
    <property type="molecule type" value="Genomic_DNA"/>
</dbReference>
<reference evidence="2 3" key="1">
    <citation type="submission" date="2020-04" db="EMBL/GenBank/DDBJ databases">
        <title>WGS-Seq of Vibrio isolated by the O'Toole Lab.</title>
        <authorList>
            <person name="Mckone K.P."/>
            <person name="Whitaker R."/>
            <person name="Sevigney J.L."/>
            <person name="Herring J.B."/>
            <person name="O'Toole G."/>
        </authorList>
    </citation>
    <scope>NUCLEOTIDE SEQUENCE [LARGE SCALE GENOMIC DNA]</scope>
    <source>
        <strain evidence="2 3">BS_02</strain>
    </source>
</reference>
<evidence type="ECO:0000313" key="2">
    <source>
        <dbReference type="EMBL" id="NMR71188.1"/>
    </source>
</evidence>
<dbReference type="RefSeq" id="WP_133150188.1">
    <property type="nucleotide sequence ID" value="NZ_JABBXC010000032.1"/>
</dbReference>
<name>A0ABX1U9P7_9VIBR</name>
<evidence type="ECO:0000313" key="3">
    <source>
        <dbReference type="Proteomes" id="UP000590068"/>
    </source>
</evidence>
<dbReference type="PROSITE" id="PS50035">
    <property type="entry name" value="PLD"/>
    <property type="match status" value="1"/>
</dbReference>
<dbReference type="Proteomes" id="UP000590068">
    <property type="component" value="Unassembled WGS sequence"/>
</dbReference>
<comment type="caution">
    <text evidence="2">The sequence shown here is derived from an EMBL/GenBank/DDBJ whole genome shotgun (WGS) entry which is preliminary data.</text>
</comment>
<evidence type="ECO:0000259" key="1">
    <source>
        <dbReference type="PROSITE" id="PS50035"/>
    </source>
</evidence>
<sequence>MQQRLNGQLKVARRGKSRVESKLDVKVFADQRMYDAGDVKRTSIEIYGVNPTMLHPARGAFDHNTLFHPKVIYLEDEQGRSVLGVGSANLTLSGWSINQEVFVFKPVTHKAQLQSIYQFFDVLFAPNGLSLIRSGYSKLINDPNKPEPWTFVHTLGRRSMLATLLENNAQTQVNTRDTGLLGQSTTAEVESIDELDVFVWSPYFPQNLSKFINELANYGAKLTDGRKTKLHLIPDLLEGHQLRTRWSEELAQDQIQGRVAFYHGAVEKQDPSQMCHAKLWLTQHRIAIGSWNFTSLGSNLHFGSKKAHINIEAGIVQQHEQDLSQLMSRSFVATADNFMNEKELNIHALQVPELLPFDVSVSFDWRTLRYQINLQTNREQGSEAEHAALESYTLSLPDIEAPVDLASTVSNFTLSLDDEPKQLLVAHMFEVKKHGSLVYRGFIIEQNTALRRVEEFESLEDIFDSLLGGRRLENNPNASLRAEISGSETDWGAEQAAGVIDDEQASPTLSYFRMFQAMDNFEQRLSEVQSDSVIEQYAFVVPGCLVEMKSKITRALSDNANVFNWYMKQEFNLLVAQTAGLAKDAALTVRIEGLMLKMDKSIIKGKSLQSQIGNSKYRQLIKGKCDYKYVAL</sequence>
<protein>
    <recommendedName>
        <fullName evidence="1">PLD phosphodiesterase domain-containing protein</fullName>
    </recommendedName>
</protein>
<dbReference type="InterPro" id="IPR001736">
    <property type="entry name" value="PLipase_D/transphosphatidylase"/>
</dbReference>
<keyword evidence="3" id="KW-1185">Reference proteome</keyword>
<proteinExistence type="predicted"/>
<feature type="domain" description="PLD phosphodiesterase" evidence="1">
    <location>
        <begin position="63"/>
        <end position="94"/>
    </location>
</feature>